<evidence type="ECO:0008006" key="3">
    <source>
        <dbReference type="Google" id="ProtNLM"/>
    </source>
</evidence>
<evidence type="ECO:0000313" key="2">
    <source>
        <dbReference type="Proteomes" id="UP000717634"/>
    </source>
</evidence>
<name>A0ABX1HB48_9BACT</name>
<accession>A0ABX1HB48</accession>
<comment type="caution">
    <text evidence="1">The sequence shown here is derived from an EMBL/GenBank/DDBJ whole genome shotgun (WGS) entry which is preliminary data.</text>
</comment>
<dbReference type="EMBL" id="JAAVTK010000001">
    <property type="protein sequence ID" value="NKI87439.1"/>
    <property type="molecule type" value="Genomic_DNA"/>
</dbReference>
<proteinExistence type="predicted"/>
<protein>
    <recommendedName>
        <fullName evidence="3">ADP-ribosylation/crystallin J1</fullName>
    </recommendedName>
</protein>
<evidence type="ECO:0000313" key="1">
    <source>
        <dbReference type="EMBL" id="NKI87439.1"/>
    </source>
</evidence>
<sequence length="116" mass="13496">MPATTLLYRPVNQQELDLIAASNWRSFPPRLPEQPIFYPVLNEEYAVQISRDWNVPYYGVGYVVRFAVDNVYLAQFAVENVGDPMHNELWVPAERLAEFNQHIDGLIEVIAEFRRS</sequence>
<gene>
    <name evidence="1" type="ORF">HBN54_000018</name>
</gene>
<dbReference type="Proteomes" id="UP000717634">
    <property type="component" value="Unassembled WGS sequence"/>
</dbReference>
<organism evidence="1 2">
    <name type="scientific">Hymenobacter artigasi</name>
    <dbReference type="NCBI Taxonomy" id="2719616"/>
    <lineage>
        <taxon>Bacteria</taxon>
        <taxon>Pseudomonadati</taxon>
        <taxon>Bacteroidota</taxon>
        <taxon>Cytophagia</taxon>
        <taxon>Cytophagales</taxon>
        <taxon>Hymenobacteraceae</taxon>
        <taxon>Hymenobacter</taxon>
    </lineage>
</organism>
<dbReference type="RefSeq" id="WP_168671116.1">
    <property type="nucleotide sequence ID" value="NZ_JAAVTK010000001.1"/>
</dbReference>
<reference evidence="1 2" key="1">
    <citation type="submission" date="2020-03" db="EMBL/GenBank/DDBJ databases">
        <title>Genomic Encyclopedia of Type Strains, Phase IV (KMG-V): Genome sequencing to study the core and pangenomes of soil and plant-associated prokaryotes.</title>
        <authorList>
            <person name="Whitman W."/>
        </authorList>
    </citation>
    <scope>NUCLEOTIDE SEQUENCE [LARGE SCALE GENOMIC DNA]</scope>
    <source>
        <strain evidence="1 2">1B</strain>
    </source>
</reference>
<keyword evidence="2" id="KW-1185">Reference proteome</keyword>